<keyword evidence="1" id="KW-0732">Signal</keyword>
<accession>A0A167QZS7</accession>
<reference evidence="2" key="1">
    <citation type="journal article" date="2014" name="Genome Announc.">
        <title>Complete sequencing and chromosome-scale genome assembly of the industrial progenitor strain P2niaD18 from the penicillin producer Penicillium chrysogenum.</title>
        <authorList>
            <person name="Specht T."/>
            <person name="Dahlmann T.A."/>
            <person name="Zadra I."/>
            <person name="Kurnsteiner H."/>
            <person name="Kuck U."/>
        </authorList>
    </citation>
    <scope>NUCLEOTIDE SEQUENCE [LARGE SCALE GENOMIC DNA]</scope>
    <source>
        <strain evidence="2">P2niaD18</strain>
    </source>
</reference>
<feature type="signal peptide" evidence="1">
    <location>
        <begin position="1"/>
        <end position="16"/>
    </location>
</feature>
<proteinExistence type="predicted"/>
<evidence type="ECO:0000313" key="2">
    <source>
        <dbReference type="EMBL" id="KZN85384.1"/>
    </source>
</evidence>
<dbReference type="EMBL" id="CM002800">
    <property type="protein sequence ID" value="KZN85384.1"/>
    <property type="molecule type" value="Genomic_DNA"/>
</dbReference>
<gene>
    <name evidence="2" type="ORF">EN45_095630</name>
</gene>
<dbReference type="Proteomes" id="UP000076449">
    <property type="component" value="Chromosome III"/>
</dbReference>
<organism evidence="2">
    <name type="scientific">Penicillium chrysogenum</name>
    <name type="common">Penicillium notatum</name>
    <dbReference type="NCBI Taxonomy" id="5076"/>
    <lineage>
        <taxon>Eukaryota</taxon>
        <taxon>Fungi</taxon>
        <taxon>Dikarya</taxon>
        <taxon>Ascomycota</taxon>
        <taxon>Pezizomycotina</taxon>
        <taxon>Eurotiomycetes</taxon>
        <taxon>Eurotiomycetidae</taxon>
        <taxon>Eurotiales</taxon>
        <taxon>Aspergillaceae</taxon>
        <taxon>Penicillium</taxon>
        <taxon>Penicillium chrysogenum species complex</taxon>
    </lineage>
</organism>
<feature type="chain" id="PRO_5007891756" evidence="1">
    <location>
        <begin position="17"/>
        <end position="49"/>
    </location>
</feature>
<evidence type="ECO:0000256" key="1">
    <source>
        <dbReference type="SAM" id="SignalP"/>
    </source>
</evidence>
<protein>
    <submittedName>
        <fullName evidence="2">Uncharacterized protein</fullName>
    </submittedName>
</protein>
<name>A0A167QZS7_PENCH</name>
<dbReference type="AlphaFoldDB" id="A0A167QZS7"/>
<sequence>MLFFLFFLAFQAILLAAWVSGYLDPYQKHLQELLLDYMGETKVSYGLKI</sequence>